<gene>
    <name evidence="1" type="ORF">UA74_15165</name>
</gene>
<evidence type="ECO:0000313" key="2">
    <source>
        <dbReference type="Proteomes" id="UP000185511"/>
    </source>
</evidence>
<dbReference type="Proteomes" id="UP000185511">
    <property type="component" value="Chromosome"/>
</dbReference>
<reference evidence="2" key="1">
    <citation type="submission" date="2016-06" db="EMBL/GenBank/DDBJ databases">
        <title>Complete genome sequence of Actinoalloteichus fjordicus DSM 46855 (=ADI127-17), type strain of the new species Actinoalloteichus fjordicus.</title>
        <authorList>
            <person name="Ruckert C."/>
            <person name="Nouioui I."/>
            <person name="Willmese J."/>
            <person name="van Wezel G."/>
            <person name="Klenk H.-P."/>
            <person name="Kalinowski J."/>
            <person name="Zotchev S.B."/>
        </authorList>
    </citation>
    <scope>NUCLEOTIDE SEQUENCE [LARGE SCALE GENOMIC DNA]</scope>
    <source>
        <strain evidence="2">ADI127-7</strain>
    </source>
</reference>
<sequence>MDETEKLDHQMMVIELCNGFTPHDHLALAALSGEELVAQYEARLALHEYVDAMWEQAKTDGHDPANDPRFSAVAGLRDLTAELLGNADNAGGGPVRR</sequence>
<proteinExistence type="predicted"/>
<dbReference type="AlphaFoldDB" id="A0AAC9LD20"/>
<dbReference type="RefSeq" id="WP_075740894.1">
    <property type="nucleotide sequence ID" value="NZ_CP016076.1"/>
</dbReference>
<name>A0AAC9LD20_9PSEU</name>
<protein>
    <submittedName>
        <fullName evidence="1">Uncharacterized protein</fullName>
    </submittedName>
</protein>
<accession>A0AAC9LD20</accession>
<organism evidence="1 2">
    <name type="scientific">Actinoalloteichus fjordicus</name>
    <dbReference type="NCBI Taxonomy" id="1612552"/>
    <lineage>
        <taxon>Bacteria</taxon>
        <taxon>Bacillati</taxon>
        <taxon>Actinomycetota</taxon>
        <taxon>Actinomycetes</taxon>
        <taxon>Pseudonocardiales</taxon>
        <taxon>Pseudonocardiaceae</taxon>
        <taxon>Actinoalloteichus</taxon>
    </lineage>
</organism>
<keyword evidence="2" id="KW-1185">Reference proteome</keyword>
<evidence type="ECO:0000313" key="1">
    <source>
        <dbReference type="EMBL" id="APU15086.1"/>
    </source>
</evidence>
<dbReference type="KEGG" id="acad:UA74_15165"/>
<dbReference type="EMBL" id="CP016076">
    <property type="protein sequence ID" value="APU15086.1"/>
    <property type="molecule type" value="Genomic_DNA"/>
</dbReference>